<reference evidence="1" key="1">
    <citation type="submission" date="2021-03" db="EMBL/GenBank/DDBJ databases">
        <title>Complete Genome of Pseudoalteromonas xiamenensis STKMTI.2, a new potential marine bacterium producing anti-Vibrio compounds.</title>
        <authorList>
            <person name="Handayani D.P."/>
            <person name="Isnansetyo A."/>
            <person name="Istiqomah I."/>
            <person name="Jumina J."/>
        </authorList>
    </citation>
    <scope>NUCLEOTIDE SEQUENCE</scope>
    <source>
        <strain evidence="1">STKMTI.2</strain>
        <plasmid evidence="1">unnamed5</plasmid>
    </source>
</reference>
<evidence type="ECO:0000313" key="1">
    <source>
        <dbReference type="EMBL" id="QTH73603.1"/>
    </source>
</evidence>
<protein>
    <submittedName>
        <fullName evidence="1">Zinc ribbon domain-containing protein</fullName>
    </submittedName>
</protein>
<geneLocation type="plasmid" evidence="1 2">
    <name>unnamed5</name>
</geneLocation>
<evidence type="ECO:0000313" key="2">
    <source>
        <dbReference type="Proteomes" id="UP000664904"/>
    </source>
</evidence>
<proteinExistence type="predicted"/>
<organism evidence="1 2">
    <name type="scientific">Pseudoalteromonas xiamenensis</name>
    <dbReference type="NCBI Taxonomy" id="882626"/>
    <lineage>
        <taxon>Bacteria</taxon>
        <taxon>Pseudomonadati</taxon>
        <taxon>Pseudomonadota</taxon>
        <taxon>Gammaproteobacteria</taxon>
        <taxon>Alteromonadales</taxon>
        <taxon>Pseudoalteromonadaceae</taxon>
        <taxon>Pseudoalteromonas</taxon>
    </lineage>
</organism>
<keyword evidence="1" id="KW-0614">Plasmid</keyword>
<dbReference type="RefSeq" id="WP_208845215.1">
    <property type="nucleotide sequence ID" value="NZ_CP072135.1"/>
</dbReference>
<name>A0A975DKR6_9GAMM</name>
<dbReference type="KEGG" id="pxi:J5O05_19215"/>
<dbReference type="AlphaFoldDB" id="A0A975DKR6"/>
<accession>A0A975DKR6</accession>
<dbReference type="Pfam" id="PF09855">
    <property type="entry name" value="Zn_ribbon_13"/>
    <property type="match status" value="1"/>
</dbReference>
<keyword evidence="2" id="KW-1185">Reference proteome</keyword>
<dbReference type="Proteomes" id="UP000664904">
    <property type="component" value="Plasmid unnamed5"/>
</dbReference>
<sequence length="68" mass="7818">MSSKWQCPKCQCKEYEVDTIATTGSGWSKIFDMQNRKFTAVTCAQCTYTEFYKGSTSKLGNIFDFFTQ</sequence>
<gene>
    <name evidence="1" type="ORF">J5O05_19215</name>
</gene>
<dbReference type="InterPro" id="IPR018652">
    <property type="entry name" value="DUF2082_NA-bd_Znr"/>
</dbReference>
<dbReference type="EMBL" id="CP072135">
    <property type="protein sequence ID" value="QTH73603.1"/>
    <property type="molecule type" value="Genomic_DNA"/>
</dbReference>